<evidence type="ECO:0000313" key="1">
    <source>
        <dbReference type="EMBL" id="BCK58413.1"/>
    </source>
</evidence>
<dbReference type="InterPro" id="IPR010064">
    <property type="entry name" value="HK97-gp10_tail"/>
</dbReference>
<dbReference type="Pfam" id="PF04883">
    <property type="entry name" value="HK97-gp10_like"/>
    <property type="match status" value="1"/>
</dbReference>
<organism evidence="1 2">
    <name type="scientific">Nocardia wallacei</name>
    <dbReference type="NCBI Taxonomy" id="480035"/>
    <lineage>
        <taxon>Bacteria</taxon>
        <taxon>Bacillati</taxon>
        <taxon>Actinomycetota</taxon>
        <taxon>Actinomycetes</taxon>
        <taxon>Mycobacteriales</taxon>
        <taxon>Nocardiaceae</taxon>
        <taxon>Nocardia</taxon>
    </lineage>
</organism>
<dbReference type="Proteomes" id="UP000516173">
    <property type="component" value="Chromosome"/>
</dbReference>
<protein>
    <recommendedName>
        <fullName evidence="3">HK97 gp10 family phage protein</fullName>
    </recommendedName>
</protein>
<gene>
    <name evidence="1" type="ORF">NWFMUON74_61850</name>
</gene>
<sequence>MTIPVRPRLQWAPIPRAGEQAAERAEPRVRRLGGRIESNAKRRVNVRTGGLKRSIGHSVSRRGPIVRLLMFARARHARFVHDGTRPHVIRPRNARALRFEVGGRIVFAQRVNHPGYKGNPFLADAVREELTRDRLI</sequence>
<evidence type="ECO:0008006" key="3">
    <source>
        <dbReference type="Google" id="ProtNLM"/>
    </source>
</evidence>
<accession>A0A7G1KW51</accession>
<dbReference type="KEGG" id="nwl:NWFMUON74_61850"/>
<reference evidence="1 2" key="1">
    <citation type="submission" date="2020-08" db="EMBL/GenBank/DDBJ databases">
        <title>Genome Sequencing of Nocardia wallacei strain FMUON74 and assembly.</title>
        <authorList>
            <person name="Toyokawa M."/>
            <person name="Uesaka K."/>
        </authorList>
    </citation>
    <scope>NUCLEOTIDE SEQUENCE [LARGE SCALE GENOMIC DNA]</scope>
    <source>
        <strain evidence="1 2">FMUON74</strain>
    </source>
</reference>
<dbReference type="RefSeq" id="WP_232110683.1">
    <property type="nucleotide sequence ID" value="NZ_AP023396.1"/>
</dbReference>
<dbReference type="EMBL" id="AP023396">
    <property type="protein sequence ID" value="BCK58413.1"/>
    <property type="molecule type" value="Genomic_DNA"/>
</dbReference>
<dbReference type="GeneID" id="80350593"/>
<name>A0A7G1KW51_9NOCA</name>
<evidence type="ECO:0000313" key="2">
    <source>
        <dbReference type="Proteomes" id="UP000516173"/>
    </source>
</evidence>
<keyword evidence="2" id="KW-1185">Reference proteome</keyword>
<dbReference type="AlphaFoldDB" id="A0A7G1KW51"/>
<proteinExistence type="predicted"/>